<keyword evidence="5" id="KW-0677">Repeat</keyword>
<dbReference type="GO" id="GO:0006915">
    <property type="term" value="P:apoptotic process"/>
    <property type="evidence" value="ECO:0007669"/>
    <property type="project" value="UniProtKB-KW"/>
</dbReference>
<dbReference type="GO" id="GO:0005576">
    <property type="term" value="C:extracellular region"/>
    <property type="evidence" value="ECO:0007669"/>
    <property type="project" value="UniProtKB-SubCell"/>
</dbReference>
<comment type="subcellular location">
    <subcellularLocation>
        <location evidence="1">Secreted</location>
    </subcellularLocation>
</comment>
<dbReference type="SMART" id="SM00208">
    <property type="entry name" value="TNFR"/>
    <property type="match status" value="3"/>
</dbReference>
<feature type="repeat" description="TNFR-Cys" evidence="8">
    <location>
        <begin position="133"/>
        <end position="174"/>
    </location>
</feature>
<evidence type="ECO:0000256" key="3">
    <source>
        <dbReference type="ARBA" id="ARBA00022703"/>
    </source>
</evidence>
<feature type="compositionally biased region" description="Basic and acidic residues" evidence="9">
    <location>
        <begin position="265"/>
        <end position="280"/>
    </location>
</feature>
<reference evidence="13" key="1">
    <citation type="submission" date="2025-08" db="UniProtKB">
        <authorList>
            <consortium name="RefSeq"/>
        </authorList>
    </citation>
    <scope>IDENTIFICATION</scope>
    <source>
        <tissue evidence="13">Sperm</tissue>
    </source>
</reference>
<dbReference type="Gene3D" id="2.10.50.10">
    <property type="entry name" value="Tumor Necrosis Factor Receptor, subunit A, domain 2"/>
    <property type="match status" value="2"/>
</dbReference>
<keyword evidence="6 8" id="KW-1015">Disulfide bond</keyword>
<evidence type="ECO:0000313" key="13">
    <source>
        <dbReference type="RefSeq" id="XP_032828954.1"/>
    </source>
</evidence>
<keyword evidence="7" id="KW-0325">Glycoprotein</keyword>
<evidence type="ECO:0000256" key="6">
    <source>
        <dbReference type="ARBA" id="ARBA00023157"/>
    </source>
</evidence>
<dbReference type="PROSITE" id="PS50050">
    <property type="entry name" value="TNFR_NGFR_2"/>
    <property type="match status" value="1"/>
</dbReference>
<sequence>MSRLPRCCLREASGTAKGDFKVDRGRHRLRADRIGATPATMKMMTTMSTVIAIAMSTTTVTLVVMTVALAASTVSADGAKMPSPSQPCRLCPPGHHVSVPCSTKASEEQQGQQGQQQQLLLADAADVEARCTPCPPRHYTQFSNSLDRCRYCGPPCKEGQRLAEECSPTHDRVCECEPGTFLLNEFCVRHSSCAAGHGVVTKGSPHEDTQCAPCPRGFFSPEVSADATCRPHTNCSSLGSVELLPGASTHNALCWSCHKRRASARSREHGDTRPAGDDGAKPPSSLLNLPPQPEGPCDAATLRFVDSVRHLVPSCLADHKPEVTTYIRKLLLSAVGNVGQQRNGRGKQGKKMKQGRRMEKHVKKLLLRVCASRTSPGGSVRIHGSSLRRKTVD</sequence>
<proteinExistence type="predicted"/>
<keyword evidence="2" id="KW-0964">Secreted</keyword>
<evidence type="ECO:0000256" key="7">
    <source>
        <dbReference type="ARBA" id="ARBA00023180"/>
    </source>
</evidence>
<keyword evidence="4" id="KW-0732">Signal</keyword>
<evidence type="ECO:0000256" key="2">
    <source>
        <dbReference type="ARBA" id="ARBA00022525"/>
    </source>
</evidence>
<organism evidence="12 13">
    <name type="scientific">Petromyzon marinus</name>
    <name type="common">Sea lamprey</name>
    <dbReference type="NCBI Taxonomy" id="7757"/>
    <lineage>
        <taxon>Eukaryota</taxon>
        <taxon>Metazoa</taxon>
        <taxon>Chordata</taxon>
        <taxon>Craniata</taxon>
        <taxon>Vertebrata</taxon>
        <taxon>Cyclostomata</taxon>
        <taxon>Hyperoartia</taxon>
        <taxon>Petromyzontiformes</taxon>
        <taxon>Petromyzontidae</taxon>
        <taxon>Petromyzon</taxon>
    </lineage>
</organism>
<name>A0AAJ7U3C9_PETMA</name>
<evidence type="ECO:0000256" key="1">
    <source>
        <dbReference type="ARBA" id="ARBA00004613"/>
    </source>
</evidence>
<dbReference type="Proteomes" id="UP001318040">
    <property type="component" value="Chromosome 3"/>
</dbReference>
<evidence type="ECO:0000256" key="10">
    <source>
        <dbReference type="SAM" id="Phobius"/>
    </source>
</evidence>
<feature type="disulfide bond" evidence="8">
    <location>
        <begin position="156"/>
        <end position="174"/>
    </location>
</feature>
<accession>A0AAJ7U3C9</accession>
<dbReference type="InterPro" id="IPR052459">
    <property type="entry name" value="TNFRSF_decoy_receptor"/>
</dbReference>
<dbReference type="InterPro" id="IPR001368">
    <property type="entry name" value="TNFR/NGFR_Cys_rich_reg"/>
</dbReference>
<dbReference type="PANTHER" id="PTHR23097">
    <property type="entry name" value="TUMOR NECROSIS FACTOR RECEPTOR SUPERFAMILY MEMBER"/>
    <property type="match status" value="1"/>
</dbReference>
<feature type="disulfide bond" evidence="8">
    <location>
        <begin position="134"/>
        <end position="149"/>
    </location>
</feature>
<dbReference type="AlphaFoldDB" id="A0AAJ7U3C9"/>
<evidence type="ECO:0000256" key="8">
    <source>
        <dbReference type="PROSITE-ProRule" id="PRU00206"/>
    </source>
</evidence>
<keyword evidence="10" id="KW-0812">Transmembrane</keyword>
<comment type="caution">
    <text evidence="8">Lacks conserved residue(s) required for the propagation of feature annotation.</text>
</comment>
<keyword evidence="12" id="KW-1185">Reference proteome</keyword>
<evidence type="ECO:0000259" key="11">
    <source>
        <dbReference type="PROSITE" id="PS50050"/>
    </source>
</evidence>
<dbReference type="Pfam" id="PF00020">
    <property type="entry name" value="TNFR_c6"/>
    <property type="match status" value="3"/>
</dbReference>
<dbReference type="PANTHER" id="PTHR23097:SF181">
    <property type="entry name" value="CASPASE-8-LIKE"/>
    <property type="match status" value="1"/>
</dbReference>
<evidence type="ECO:0000256" key="4">
    <source>
        <dbReference type="ARBA" id="ARBA00022729"/>
    </source>
</evidence>
<evidence type="ECO:0000256" key="9">
    <source>
        <dbReference type="SAM" id="MobiDB-lite"/>
    </source>
</evidence>
<protein>
    <submittedName>
        <fullName evidence="13">Tumor necrosis factor receptor superfamily member 1B-like</fullName>
    </submittedName>
</protein>
<gene>
    <name evidence="13" type="primary">LOC116953153</name>
</gene>
<feature type="transmembrane region" description="Helical" evidence="10">
    <location>
        <begin position="50"/>
        <end position="71"/>
    </location>
</feature>
<feature type="domain" description="TNFR-Cys" evidence="11">
    <location>
        <begin position="133"/>
        <end position="174"/>
    </location>
</feature>
<keyword evidence="3" id="KW-0053">Apoptosis</keyword>
<evidence type="ECO:0000256" key="5">
    <source>
        <dbReference type="ARBA" id="ARBA00022737"/>
    </source>
</evidence>
<dbReference type="KEGG" id="pmrn:116953153"/>
<keyword evidence="10" id="KW-0472">Membrane</keyword>
<feature type="region of interest" description="Disordered" evidence="9">
    <location>
        <begin position="265"/>
        <end position="293"/>
    </location>
</feature>
<keyword evidence="10" id="KW-1133">Transmembrane helix</keyword>
<dbReference type="GeneID" id="116953153"/>
<evidence type="ECO:0000313" key="12">
    <source>
        <dbReference type="Proteomes" id="UP001318040"/>
    </source>
</evidence>
<dbReference type="SUPFAM" id="SSF57586">
    <property type="entry name" value="TNF receptor-like"/>
    <property type="match status" value="1"/>
</dbReference>
<dbReference type="RefSeq" id="XP_032828954.1">
    <property type="nucleotide sequence ID" value="XM_032973063.1"/>
</dbReference>